<proteinExistence type="predicted"/>
<sequence>MSVNYLYPNAIRAEITIERNGEYIAVIDTFNSENATPIGEKFRRANRKKHLRGQSALDLSMLQDGDLLWIGMGKWLVYNRALHTPHLRQLFSNGEYISNPYLNPRPQ</sequence>
<dbReference type="EMBL" id="LAZR01035345">
    <property type="protein sequence ID" value="KKL27764.1"/>
    <property type="molecule type" value="Genomic_DNA"/>
</dbReference>
<comment type="caution">
    <text evidence="1">The sequence shown here is derived from an EMBL/GenBank/DDBJ whole genome shotgun (WGS) entry which is preliminary data.</text>
</comment>
<name>A0A0F9C0T8_9ZZZZ</name>
<accession>A0A0F9C0T8</accession>
<gene>
    <name evidence="1" type="ORF">LCGC14_2381890</name>
</gene>
<dbReference type="AlphaFoldDB" id="A0A0F9C0T8"/>
<reference evidence="1" key="1">
    <citation type="journal article" date="2015" name="Nature">
        <title>Complex archaea that bridge the gap between prokaryotes and eukaryotes.</title>
        <authorList>
            <person name="Spang A."/>
            <person name="Saw J.H."/>
            <person name="Jorgensen S.L."/>
            <person name="Zaremba-Niedzwiedzka K."/>
            <person name="Martijn J."/>
            <person name="Lind A.E."/>
            <person name="van Eijk R."/>
            <person name="Schleper C."/>
            <person name="Guy L."/>
            <person name="Ettema T.J."/>
        </authorList>
    </citation>
    <scope>NUCLEOTIDE SEQUENCE</scope>
</reference>
<organism evidence="1">
    <name type="scientific">marine sediment metagenome</name>
    <dbReference type="NCBI Taxonomy" id="412755"/>
    <lineage>
        <taxon>unclassified sequences</taxon>
        <taxon>metagenomes</taxon>
        <taxon>ecological metagenomes</taxon>
    </lineage>
</organism>
<protein>
    <submittedName>
        <fullName evidence="1">Uncharacterized protein</fullName>
    </submittedName>
</protein>
<evidence type="ECO:0000313" key="1">
    <source>
        <dbReference type="EMBL" id="KKL27764.1"/>
    </source>
</evidence>